<dbReference type="InterPro" id="IPR050358">
    <property type="entry name" value="RSE1/DDB1/CFT1"/>
</dbReference>
<gene>
    <name evidence="2" type="ORF">RIF29_10756</name>
</gene>
<protein>
    <recommendedName>
        <fullName evidence="1">RSE1/DDB1/CPSF1 second beta-propeller domain-containing protein</fullName>
    </recommendedName>
</protein>
<dbReference type="InterPro" id="IPR058543">
    <property type="entry name" value="Beta-prop_RSE1/DDB1/CPSF1_2nd"/>
</dbReference>
<proteinExistence type="predicted"/>
<name>A0AAN9G0A2_CROPI</name>
<dbReference type="InterPro" id="IPR015943">
    <property type="entry name" value="WD40/YVTN_repeat-like_dom_sf"/>
</dbReference>
<evidence type="ECO:0000313" key="3">
    <source>
        <dbReference type="Proteomes" id="UP001372338"/>
    </source>
</evidence>
<comment type="caution">
    <text evidence="2">The sequence shown here is derived from an EMBL/GenBank/DDBJ whole genome shotgun (WGS) entry which is preliminary data.</text>
</comment>
<accession>A0AAN9G0A2</accession>
<dbReference type="Proteomes" id="UP001372338">
    <property type="component" value="Unassembled WGS sequence"/>
</dbReference>
<organism evidence="2 3">
    <name type="scientific">Crotalaria pallida</name>
    <name type="common">Smooth rattlebox</name>
    <name type="synonym">Crotalaria striata</name>
    <dbReference type="NCBI Taxonomy" id="3830"/>
    <lineage>
        <taxon>Eukaryota</taxon>
        <taxon>Viridiplantae</taxon>
        <taxon>Streptophyta</taxon>
        <taxon>Embryophyta</taxon>
        <taxon>Tracheophyta</taxon>
        <taxon>Spermatophyta</taxon>
        <taxon>Magnoliopsida</taxon>
        <taxon>eudicotyledons</taxon>
        <taxon>Gunneridae</taxon>
        <taxon>Pentapetalae</taxon>
        <taxon>rosids</taxon>
        <taxon>fabids</taxon>
        <taxon>Fabales</taxon>
        <taxon>Fabaceae</taxon>
        <taxon>Papilionoideae</taxon>
        <taxon>50 kb inversion clade</taxon>
        <taxon>genistoids sensu lato</taxon>
        <taxon>core genistoids</taxon>
        <taxon>Crotalarieae</taxon>
        <taxon>Crotalaria</taxon>
    </lineage>
</organism>
<dbReference type="Pfam" id="PF23726">
    <property type="entry name" value="Beta-prop_RSE1_2nd"/>
    <property type="match status" value="1"/>
</dbReference>
<dbReference type="PANTHER" id="PTHR10644">
    <property type="entry name" value="DNA REPAIR/RNA PROCESSING CPSF FAMILY"/>
    <property type="match status" value="1"/>
</dbReference>
<keyword evidence="3" id="KW-1185">Reference proteome</keyword>
<dbReference type="AlphaFoldDB" id="A0AAN9G0A2"/>
<sequence>MFCHKASVELQGIKGMWSLRSSIDDPFDTFLVVSFTSETRIIAMNLEDELEETEIEGFCSQVTSNSVRLVSSTTRELRNEWHAPSGFSVNVATANATQGNASGGERARHTGKLANELIDAAWGFIERKSVLPQHPPSGSCSLNIMGSCMQFSSHILLL</sequence>
<dbReference type="EMBL" id="JAYWIO010000002">
    <property type="protein sequence ID" value="KAK7282168.1"/>
    <property type="molecule type" value="Genomic_DNA"/>
</dbReference>
<evidence type="ECO:0000259" key="1">
    <source>
        <dbReference type="Pfam" id="PF23726"/>
    </source>
</evidence>
<dbReference type="Gene3D" id="2.130.10.10">
    <property type="entry name" value="YVTN repeat-like/Quinoprotein amine dehydrogenase"/>
    <property type="match status" value="1"/>
</dbReference>
<feature type="domain" description="RSE1/DDB1/CPSF1 second beta-propeller" evidence="1">
    <location>
        <begin position="6"/>
        <end position="58"/>
    </location>
</feature>
<reference evidence="2 3" key="1">
    <citation type="submission" date="2024-01" db="EMBL/GenBank/DDBJ databases">
        <title>The genomes of 5 underutilized Papilionoideae crops provide insights into root nodulation and disease resistanc.</title>
        <authorList>
            <person name="Yuan L."/>
        </authorList>
    </citation>
    <scope>NUCLEOTIDE SEQUENCE [LARGE SCALE GENOMIC DNA]</scope>
    <source>
        <strain evidence="2">ZHUSHIDOU_FW_LH</strain>
        <tissue evidence="2">Leaf</tissue>
    </source>
</reference>
<evidence type="ECO:0000313" key="2">
    <source>
        <dbReference type="EMBL" id="KAK7282168.1"/>
    </source>
</evidence>